<reference evidence="2 3" key="1">
    <citation type="submission" date="2008-10" db="EMBL/GenBank/DDBJ databases">
        <title>Draft genome sequence of Parabacteroides johnsonii (DSM 18315).</title>
        <authorList>
            <person name="Sudarsanam P."/>
            <person name="Ley R."/>
            <person name="Guruge J."/>
            <person name="Turnbaugh P.J."/>
            <person name="Mahowald M."/>
            <person name="Liep D."/>
            <person name="Gordon J."/>
        </authorList>
    </citation>
    <scope>NUCLEOTIDE SEQUENCE [LARGE SCALE GENOMIC DNA]</scope>
    <source>
        <strain evidence="2 3">DSM 18315</strain>
    </source>
</reference>
<protein>
    <submittedName>
        <fullName evidence="2">Uncharacterized protein</fullName>
    </submittedName>
</protein>
<organism evidence="2 3">
    <name type="scientific">Parabacteroides johnsonii DSM 18315</name>
    <dbReference type="NCBI Taxonomy" id="537006"/>
    <lineage>
        <taxon>Bacteria</taxon>
        <taxon>Pseudomonadati</taxon>
        <taxon>Bacteroidota</taxon>
        <taxon>Bacteroidia</taxon>
        <taxon>Bacteroidales</taxon>
        <taxon>Tannerellaceae</taxon>
        <taxon>Parabacteroides</taxon>
    </lineage>
</organism>
<dbReference type="STRING" id="537006.PRABACTJOHN_00811"/>
<proteinExistence type="predicted"/>
<accession>B7B715</accession>
<keyword evidence="1" id="KW-0812">Transmembrane</keyword>
<comment type="caution">
    <text evidence="2">The sequence shown here is derived from an EMBL/GenBank/DDBJ whole genome shotgun (WGS) entry which is preliminary data.</text>
</comment>
<keyword evidence="1" id="KW-0472">Membrane</keyword>
<sequence>MIQFICSVSGCKNSVIFCIFRMSCLIYLPAIVLLENKQEE</sequence>
<feature type="transmembrane region" description="Helical" evidence="1">
    <location>
        <begin position="14"/>
        <end position="34"/>
    </location>
</feature>
<name>B7B715_9BACT</name>
<dbReference type="HOGENOM" id="CLU_3293708_0_0_10"/>
<gene>
    <name evidence="2" type="ORF">PRABACTJOHN_00811</name>
</gene>
<evidence type="ECO:0000256" key="1">
    <source>
        <dbReference type="SAM" id="Phobius"/>
    </source>
</evidence>
<keyword evidence="1" id="KW-1133">Transmembrane helix</keyword>
<reference evidence="2 3" key="2">
    <citation type="submission" date="2008-10" db="EMBL/GenBank/DDBJ databases">
        <authorList>
            <person name="Fulton L."/>
            <person name="Clifton S."/>
            <person name="Fulton B."/>
            <person name="Xu J."/>
            <person name="Minx P."/>
            <person name="Pepin K.H."/>
            <person name="Johnson M."/>
            <person name="Bhonagiri V."/>
            <person name="Nash W.E."/>
            <person name="Mardis E.R."/>
            <person name="Wilson R.K."/>
        </authorList>
    </citation>
    <scope>NUCLEOTIDE SEQUENCE [LARGE SCALE GENOMIC DNA]</scope>
    <source>
        <strain evidence="2 3">DSM 18315</strain>
    </source>
</reference>
<dbReference type="EMBL" id="ABYH01000055">
    <property type="protein sequence ID" value="EEC97789.1"/>
    <property type="molecule type" value="Genomic_DNA"/>
</dbReference>
<evidence type="ECO:0000313" key="2">
    <source>
        <dbReference type="EMBL" id="EEC97789.1"/>
    </source>
</evidence>
<dbReference type="AlphaFoldDB" id="B7B715"/>
<evidence type="ECO:0000313" key="3">
    <source>
        <dbReference type="Proteomes" id="UP000005510"/>
    </source>
</evidence>
<dbReference type="Proteomes" id="UP000005510">
    <property type="component" value="Unassembled WGS sequence"/>
</dbReference>